<evidence type="ECO:0000313" key="3">
    <source>
        <dbReference type="EMBL" id="KAF2070237.1"/>
    </source>
</evidence>
<dbReference type="PANTHER" id="PTHR40094">
    <property type="entry name" value="ALPHA-2-MACROGLOBULIN HOMOLOG"/>
    <property type="match status" value="1"/>
</dbReference>
<accession>A0A8J4PNI4</accession>
<dbReference type="InterPro" id="IPR011625">
    <property type="entry name" value="A2M_N_BRD"/>
</dbReference>
<organism evidence="3 4">
    <name type="scientific">Polysphondylium violaceum</name>
    <dbReference type="NCBI Taxonomy" id="133409"/>
    <lineage>
        <taxon>Eukaryota</taxon>
        <taxon>Amoebozoa</taxon>
        <taxon>Evosea</taxon>
        <taxon>Eumycetozoa</taxon>
        <taxon>Dictyostelia</taxon>
        <taxon>Dictyosteliales</taxon>
        <taxon>Dictyosteliaceae</taxon>
        <taxon>Polysphondylium</taxon>
    </lineage>
</organism>
<dbReference type="SUPFAM" id="SSF48239">
    <property type="entry name" value="Terpenoid cyclases/Protein prenyltransferases"/>
    <property type="match status" value="1"/>
</dbReference>
<reference evidence="3" key="1">
    <citation type="submission" date="2020-01" db="EMBL/GenBank/DDBJ databases">
        <title>Development of genomics and gene disruption for Polysphondylium violaceum indicates a role for the polyketide synthase stlB in stalk morphogenesis.</title>
        <authorList>
            <person name="Narita B."/>
            <person name="Kawabe Y."/>
            <person name="Kin K."/>
            <person name="Saito T."/>
            <person name="Gibbs R."/>
            <person name="Kuspa A."/>
            <person name="Muzny D."/>
            <person name="Queller D."/>
            <person name="Richards S."/>
            <person name="Strassman J."/>
            <person name="Sucgang R."/>
            <person name="Worley K."/>
            <person name="Schaap P."/>
        </authorList>
    </citation>
    <scope>NUCLEOTIDE SEQUENCE</scope>
    <source>
        <strain evidence="3">QSvi11</strain>
    </source>
</reference>
<comment type="caution">
    <text evidence="3">The sequence shown here is derived from an EMBL/GenBank/DDBJ whole genome shotgun (WGS) entry which is preliminary data.</text>
</comment>
<feature type="compositionally biased region" description="Polar residues" evidence="1">
    <location>
        <begin position="129"/>
        <end position="141"/>
    </location>
</feature>
<dbReference type="GO" id="GO:0004866">
    <property type="term" value="F:endopeptidase inhibitor activity"/>
    <property type="evidence" value="ECO:0007669"/>
    <property type="project" value="InterPro"/>
</dbReference>
<evidence type="ECO:0000313" key="4">
    <source>
        <dbReference type="Proteomes" id="UP000695562"/>
    </source>
</evidence>
<dbReference type="Gene3D" id="3.10.20.90">
    <property type="entry name" value="Phosphatidylinositol 3-kinase Catalytic Subunit, Chain A, domain 1"/>
    <property type="match status" value="2"/>
</dbReference>
<dbReference type="EMBL" id="AJWJ01000521">
    <property type="protein sequence ID" value="KAF2070237.1"/>
    <property type="molecule type" value="Genomic_DNA"/>
</dbReference>
<feature type="compositionally biased region" description="Acidic residues" evidence="1">
    <location>
        <begin position="421"/>
        <end position="434"/>
    </location>
</feature>
<dbReference type="Proteomes" id="UP000695562">
    <property type="component" value="Unassembled WGS sequence"/>
</dbReference>
<dbReference type="Pfam" id="PF07703">
    <property type="entry name" value="A2M_BRD"/>
    <property type="match status" value="1"/>
</dbReference>
<dbReference type="Gene3D" id="2.60.40.1930">
    <property type="match status" value="1"/>
</dbReference>
<dbReference type="InterPro" id="IPR041246">
    <property type="entry name" value="Bact_MG10"/>
</dbReference>
<dbReference type="InterPro" id="IPR000626">
    <property type="entry name" value="Ubiquitin-like_dom"/>
</dbReference>
<name>A0A8J4PNI4_9MYCE</name>
<dbReference type="Pfam" id="PF00240">
    <property type="entry name" value="ubiquitin"/>
    <property type="match status" value="1"/>
</dbReference>
<sequence>MIIHFLTTVGTRIILQDVEKQDTIESLKIKLYRNHSDRLPIPKNFVIEQDAMDVDGGAGDNPKDLINRYAILPSKIIHPYQIRLIYLGKQLNDFESISNSDIPLDDSNPPVILIAISPFKLLNDDVDESNSNTQQQDNNGIQKDVIFTQKPKEQDGGEQDLTNTDDTKENLFTLSVSDKLYHGPEKFQHVSKIEHDEALQLFGRVDSNSLEKGAGVLESGIKQAKLTSVDKEFKVTTAAVDQDDVSKITSVIDGMSLTEKNQITVAKPALCIDSATPKGETRFASSIVVTFNRSVIPLNSDASKYPVPFEVSPTIPNASWAWTNGTTCTYATPDRKAFPNATTFTVTPLLSMFKDVYQEVVQEAEWTFTTSPPYVLYANHRENIFINFSHPVNISENDSKHFELSYKSIKSQTKSLFGGYFDDEDDEDEDENDYFGDSSDPKPKNQSSSSSKPIAFHFITKLNEEEEKKPIYSYSKPSDTLIILALDQEIPYGSEINLTVKKGIKSKEGPNTFESDAYFSFMKPEIKALEVKPEKLGLGIKAKSFVFTSNNSLVNPFLQSEIKDYENYISIEPKIDIRDLKMYGTRIEVIANYILGSQYTCTLSGFKDIYGSVMKPISHSIHFSPKTPTISFLENRLIYNLDPLSKPMIKVQTTGINNFQVTAYKINSEDYIEQIKKPWFSSDLQYLSSNTYTIKQEGDYEPPCQTEIDLAPFFGASNSCDADVNLLFFRISNKQSNLKTDIVLQYSPNVITLFETDLQLVVFLTNAHTKQAITENVTIQTFMNGKTANTTKLLSGSEPFTILTKKKSNLVMATVSRGKGKPAIQTLLYVEKMGDAIDYVKLDMQTVSDCPIYRPGDTVNLSSIAKVVEDDGVYSPQVVFEQEMDVYVKDVSYTVYDSKRKVLAKGVRQWDESGAFTTSFDLPLDMFLGNTVVEFVHKASDTLEFKFYYEFRVEEFKRKQLLVQTNKLIYRAVEANEKNNNTRSMGDSCFVYEGEPFSLQVEAKAYSGETLPGTIVDWMIYVQEAQPYSSVLAYDSNYQSSSESHGPYKYTSNKNLTGKHHLDFILDNANGKCLQVRITGTIRDNNQNEPFREEFIVIPKNTYICVSKEKNIINVDEPLKYSWFVTDLFGNFSSLGSCFVKIKRVPWEEDLPLETVYSSQLTASEYGPLSFEHILKTTGKYLVQFEHVNGNQPPQLVQKEFVVLGEQTQFEKEYIQTTPSTVVSTPPPATFSFEGKYSLHATKPSTSLQVKLDKELYNAGDSCRISIDSKIVSGHGYILVSKNRKARHIYPFTISNGVGKLTIKLSPSFYPKVNMHTYVEGTVDMEINETKISRISSDSSTKYILFDTEKQKLDVSISSYKKFQSPNEKSSVSVLVKDYKKNPLKNARVTLAVVDKSLLDLDTKPEQDPIDIFYSPTNGRYQNRTSLLNCTLYYDPPKIAKDTSAPIVTVNEIKIRYFSGRILIFKDMTNEIMLSKLQAMIQERDGLPPTSQRLFYLNKQIPDTTPGESTLESLGIPNGATLNLVIRLSGGSSTGDDKPDPLVAPPPPIRVRDNFNPVAAFQVASTNGDGEVVFNFTLPDNLTKYRIIAYADHDASFGKAFEYFTTSLPIMVRVNPSRFLRYNDQAQFPISVQNLIGSDLDVSIAFRSGHCDLDGHGYKASLAAYNRLVVPASLVARVSNIKTNLQVIVKTTLKNDPTQEFSDALNVAFPIPPLPIQESSSTSHSIDEKIDAIVPLDISLSNIQEIDQNTGGLSINLSNTPLLKMVSSMKYLMEYEHCCSEQISSKLLALTLLTNNPSLFENNCIPEEYSDKDKVKEAMLEMIKVLKSRLSANKGFKYWDGDSSVYEFVSIYVYWVLHIIHKEYAFEEAGHLLENGKTYLSTLTKASSFSDKEYSKFPVSYLSTKAFACLVHLSLVKNASDPTEMVKTIVKTVSKDITKPNEVVNILSYILPVIKTSTTQTVKVFNNLLHVTGRLAYFDFGSYQYGFYSQLRTTALFTLEMIKTLKPTSPLLVKLVNGIVHHTLKSHYTTLDYSFSLYALSHYAKKIQSQPDLSASLYLNNHIVDQKIELDSMTKNYSTFIPIRQLMLNQGPLFIEKTGPGSLFYDISLSYAPKNIGNYKVVDDRGLAIKRTFVPIKNKQDVVYHNQQNLVEIASGCPIKVVLDIQVSQICDFVVIQDHLPAGLEPTLKPTKSYWMSHINQRERGIEVFANSLNTGHYTVSYICNSSTIGNFFSPACLISEMYNPTTFGRSQSTFVHIK</sequence>
<dbReference type="PROSITE" id="PS50053">
    <property type="entry name" value="UBIQUITIN_2"/>
    <property type="match status" value="1"/>
</dbReference>
<feature type="region of interest" description="Disordered" evidence="1">
    <location>
        <begin position="418"/>
        <end position="451"/>
    </location>
</feature>
<dbReference type="InterPro" id="IPR029071">
    <property type="entry name" value="Ubiquitin-like_domsf"/>
</dbReference>
<dbReference type="InterPro" id="IPR051802">
    <property type="entry name" value="YfhM-like"/>
</dbReference>
<dbReference type="SUPFAM" id="SSF54236">
    <property type="entry name" value="Ubiquitin-like"/>
    <property type="match status" value="2"/>
</dbReference>
<dbReference type="SMART" id="SM01359">
    <property type="entry name" value="A2M_N_2"/>
    <property type="match status" value="1"/>
</dbReference>
<dbReference type="Gene3D" id="1.50.10.20">
    <property type="match status" value="1"/>
</dbReference>
<dbReference type="SMART" id="SM01360">
    <property type="entry name" value="A2M"/>
    <property type="match status" value="1"/>
</dbReference>
<dbReference type="Pfam" id="PF00207">
    <property type="entry name" value="A2M"/>
    <property type="match status" value="1"/>
</dbReference>
<feature type="region of interest" description="Disordered" evidence="1">
    <location>
        <begin position="126"/>
        <end position="167"/>
    </location>
</feature>
<dbReference type="PANTHER" id="PTHR40094:SF1">
    <property type="entry name" value="UBIQUITIN DOMAIN-CONTAINING PROTEIN"/>
    <property type="match status" value="1"/>
</dbReference>
<dbReference type="OrthoDB" id="20700at2759"/>
<dbReference type="InterPro" id="IPR008930">
    <property type="entry name" value="Terpenoid_cyclase/PrenylTrfase"/>
</dbReference>
<feature type="domain" description="Ubiquitin-like" evidence="2">
    <location>
        <begin position="1451"/>
        <end position="1531"/>
    </location>
</feature>
<proteinExistence type="predicted"/>
<evidence type="ECO:0000259" key="2">
    <source>
        <dbReference type="PROSITE" id="PS50053"/>
    </source>
</evidence>
<gene>
    <name evidence="3" type="ORF">CYY_008445</name>
</gene>
<evidence type="ECO:0000256" key="1">
    <source>
        <dbReference type="SAM" id="MobiDB-lite"/>
    </source>
</evidence>
<dbReference type="InterPro" id="IPR001599">
    <property type="entry name" value="Macroglobln_a2"/>
</dbReference>
<keyword evidence="4" id="KW-1185">Reference proteome</keyword>
<dbReference type="Pfam" id="PF17973">
    <property type="entry name" value="bMG10"/>
    <property type="match status" value="1"/>
</dbReference>
<protein>
    <recommendedName>
        <fullName evidence="2">Ubiquitin-like domain-containing protein</fullName>
    </recommendedName>
</protein>